<evidence type="ECO:0000256" key="5">
    <source>
        <dbReference type="ARBA" id="ARBA00022490"/>
    </source>
</evidence>
<dbReference type="STRING" id="213810.RUM_06410"/>
<keyword evidence="5 7" id="KW-0963">Cytoplasm</keyword>
<evidence type="ECO:0000256" key="3">
    <source>
        <dbReference type="ARBA" id="ARBA00011738"/>
    </source>
</evidence>
<dbReference type="Pfam" id="PF01895">
    <property type="entry name" value="PhoU"/>
    <property type="match status" value="2"/>
</dbReference>
<feature type="domain" description="PhoU" evidence="9">
    <location>
        <begin position="138"/>
        <end position="220"/>
    </location>
</feature>
<comment type="subunit">
    <text evidence="3 7">Homodimer.</text>
</comment>
<feature type="domain" description="PhoU" evidence="9">
    <location>
        <begin position="43"/>
        <end position="121"/>
    </location>
</feature>
<evidence type="ECO:0000256" key="2">
    <source>
        <dbReference type="ARBA" id="ARBA00008107"/>
    </source>
</evidence>
<reference evidence="10" key="2">
    <citation type="submission" date="2010-03" db="EMBL/GenBank/DDBJ databases">
        <authorList>
            <person name="Pajon A."/>
        </authorList>
    </citation>
    <scope>NUCLEOTIDE SEQUENCE</scope>
    <source>
        <strain evidence="10">Type strain: 18P13</strain>
    </source>
</reference>
<dbReference type="RefSeq" id="WP_015557762.1">
    <property type="nucleotide sequence ID" value="NC_021039.1"/>
</dbReference>
<dbReference type="NCBIfam" id="TIGR02135">
    <property type="entry name" value="phoU_full"/>
    <property type="match status" value="1"/>
</dbReference>
<dbReference type="AlphaFoldDB" id="D4LB60"/>
<evidence type="ECO:0000313" key="10">
    <source>
        <dbReference type="EMBL" id="CBL16855.1"/>
    </source>
</evidence>
<proteinExistence type="inferred from homology"/>
<dbReference type="PATRIC" id="fig|213810.4.peg.545"/>
<dbReference type="Gene3D" id="1.20.58.220">
    <property type="entry name" value="Phosphate transport system protein phou homolog 2, domain 2"/>
    <property type="match status" value="1"/>
</dbReference>
<dbReference type="SUPFAM" id="SSF109755">
    <property type="entry name" value="PhoU-like"/>
    <property type="match status" value="1"/>
</dbReference>
<evidence type="ECO:0000259" key="9">
    <source>
        <dbReference type="Pfam" id="PF01895"/>
    </source>
</evidence>
<dbReference type="GO" id="GO:0030643">
    <property type="term" value="P:intracellular phosphate ion homeostasis"/>
    <property type="evidence" value="ECO:0007669"/>
    <property type="project" value="InterPro"/>
</dbReference>
<dbReference type="PANTHER" id="PTHR42930">
    <property type="entry name" value="PHOSPHATE-SPECIFIC TRANSPORT SYSTEM ACCESSORY PROTEIN PHOU"/>
    <property type="match status" value="1"/>
</dbReference>
<reference evidence="10" key="1">
    <citation type="submission" date="2010-03" db="EMBL/GenBank/DDBJ databases">
        <title>The genome sequence of Ruminococcus sp. 18P13.</title>
        <authorList>
            <consortium name="metaHIT consortium -- http://www.metahit.eu/"/>
            <person name="Pajon A."/>
            <person name="Turner K."/>
            <person name="Parkhill J."/>
            <person name="Bernalier A."/>
        </authorList>
    </citation>
    <scope>NUCLEOTIDE SEQUENCE [LARGE SCALE GENOMIC DNA]</scope>
    <source>
        <strain evidence="10">Type strain: 18P13</strain>
    </source>
</reference>
<gene>
    <name evidence="10" type="ordered locus">RUM_06410</name>
</gene>
<evidence type="ECO:0000313" key="11">
    <source>
        <dbReference type="Proteomes" id="UP000007054"/>
    </source>
</evidence>
<dbReference type="OrthoDB" id="9814256at2"/>
<feature type="coiled-coil region" evidence="8">
    <location>
        <begin position="43"/>
        <end position="83"/>
    </location>
</feature>
<dbReference type="InterPro" id="IPR026022">
    <property type="entry name" value="PhoU_dom"/>
</dbReference>
<accession>D4LB60</accession>
<dbReference type="GO" id="GO:0005737">
    <property type="term" value="C:cytoplasm"/>
    <property type="evidence" value="ECO:0007669"/>
    <property type="project" value="UniProtKB-SubCell"/>
</dbReference>
<keyword evidence="8" id="KW-0175">Coiled coil</keyword>
<keyword evidence="11" id="KW-1185">Reference proteome</keyword>
<dbReference type="KEGG" id="rch:RUM_06410"/>
<keyword evidence="6 7" id="KW-0592">Phosphate transport</keyword>
<organism evidence="10 11">
    <name type="scientific">Ruminococcus champanellensis (strain DSM 18848 / JCM 17042 / KCTC 15320 / 18P13)</name>
    <dbReference type="NCBI Taxonomy" id="213810"/>
    <lineage>
        <taxon>Bacteria</taxon>
        <taxon>Bacillati</taxon>
        <taxon>Bacillota</taxon>
        <taxon>Clostridia</taxon>
        <taxon>Eubacteriales</taxon>
        <taxon>Oscillospiraceae</taxon>
        <taxon>Ruminococcus</taxon>
    </lineage>
</organism>
<dbReference type="EMBL" id="FP929052">
    <property type="protein sequence ID" value="CBL16855.1"/>
    <property type="molecule type" value="Genomic_DNA"/>
</dbReference>
<dbReference type="InterPro" id="IPR038078">
    <property type="entry name" value="PhoU-like_sf"/>
</dbReference>
<protein>
    <recommendedName>
        <fullName evidence="7">Phosphate-specific transport system accessory protein PhoU</fullName>
    </recommendedName>
</protein>
<dbReference type="FunFam" id="1.20.58.220:FF:000004">
    <property type="entry name" value="Phosphate-specific transport system accessory protein PhoU"/>
    <property type="match status" value="1"/>
</dbReference>
<comment type="similarity">
    <text evidence="2 7">Belongs to the PhoU family.</text>
</comment>
<keyword evidence="4 7" id="KW-0813">Transport</keyword>
<dbReference type="HOGENOM" id="CLU_078518_3_0_9"/>
<dbReference type="BioCyc" id="RCHA213810:RUM_RS03090-MONOMER"/>
<dbReference type="Proteomes" id="UP000007054">
    <property type="component" value="Chromosome"/>
</dbReference>
<evidence type="ECO:0000256" key="8">
    <source>
        <dbReference type="SAM" id="Coils"/>
    </source>
</evidence>
<dbReference type="GO" id="GO:0006817">
    <property type="term" value="P:phosphate ion transport"/>
    <property type="evidence" value="ECO:0007669"/>
    <property type="project" value="UniProtKB-KW"/>
</dbReference>
<dbReference type="PIRSF" id="PIRSF003107">
    <property type="entry name" value="PhoU"/>
    <property type="match status" value="1"/>
</dbReference>
<name>D4LB60_RUMC1</name>
<dbReference type="GeneID" id="83155449"/>
<dbReference type="InterPro" id="IPR028366">
    <property type="entry name" value="PhoU"/>
</dbReference>
<dbReference type="GO" id="GO:0045936">
    <property type="term" value="P:negative regulation of phosphate metabolic process"/>
    <property type="evidence" value="ECO:0007669"/>
    <property type="project" value="InterPro"/>
</dbReference>
<evidence type="ECO:0000256" key="4">
    <source>
        <dbReference type="ARBA" id="ARBA00022448"/>
    </source>
</evidence>
<evidence type="ECO:0000256" key="6">
    <source>
        <dbReference type="ARBA" id="ARBA00022592"/>
    </source>
</evidence>
<dbReference type="PANTHER" id="PTHR42930:SF3">
    <property type="entry name" value="PHOSPHATE-SPECIFIC TRANSPORT SYSTEM ACCESSORY PROTEIN PHOU"/>
    <property type="match status" value="1"/>
</dbReference>
<evidence type="ECO:0000256" key="1">
    <source>
        <dbReference type="ARBA" id="ARBA00004496"/>
    </source>
</evidence>
<comment type="subcellular location">
    <subcellularLocation>
        <location evidence="1 7">Cytoplasm</location>
    </subcellularLocation>
</comment>
<comment type="function">
    <text evidence="7">Plays a role in the regulation of phosphate uptake.</text>
</comment>
<sequence length="232" mass="26655">MRNRFDEQLRQLKLDMIRMSSLCETAITVTMQNMLSSDQVYTLDDSEEAFQQLQNIKNTYEKAGFLKEEIDQMERQVENQCMKLLLHQQPVAKDLRVISAAMKMIYDLQRIGDQAYDIADISRYVQDTELMHRLPMQQLADAAVAMVTDSVDAFVRMDFALAKHVIAADDTVDEYFSRMKEELAKVLRQDGDSSVCLDILMISKYLERIADHAVNIADWVIFAQTGAHSGKE</sequence>
<evidence type="ECO:0000256" key="7">
    <source>
        <dbReference type="PIRNR" id="PIRNR003107"/>
    </source>
</evidence>